<dbReference type="AlphaFoldDB" id="A0A0U5CME8"/>
<evidence type="ECO:0000256" key="1">
    <source>
        <dbReference type="SAM" id="Coils"/>
    </source>
</evidence>
<gene>
    <name evidence="3" type="ORF">ASPCAL02253</name>
</gene>
<keyword evidence="1" id="KW-0175">Coiled coil</keyword>
<feature type="compositionally biased region" description="Polar residues" evidence="2">
    <location>
        <begin position="143"/>
        <end position="170"/>
    </location>
</feature>
<keyword evidence="4" id="KW-1185">Reference proteome</keyword>
<evidence type="ECO:0000256" key="2">
    <source>
        <dbReference type="SAM" id="MobiDB-lite"/>
    </source>
</evidence>
<dbReference type="OMA" id="MALTKAY"/>
<sequence length="369" mass="42344">MDSDVRTTRKRRRPKSGLISRVRWSSEDRQRLIDLKDQHSELDWNQFHDLGLFPGRTPRALQWAYDRATGIRVMRRNGSRASKRPTSPSFESLDERQRKKLRRGEEEDTDYDETSSEEEASDDSDESSCESSSEHDEPESKNDTATANRPNRMQSSEKPYPWNITTSTPSGPVRISAAPGPSTGICGRSESANTQNRARQDNSSPSGKKARETKLAGPCKSPASQSLLQAAHALQQQESNLNALEARQESQNSYLKEELDRLRQEIAGMKRRNTHLEKTVEDLRSSRQAEMEEALLRQIHERLNDSDELYKERFKELKHEVDEMKIKETTEIKPGLESVQKRVELLERFFKKLSAFDLLEKLQVEDANG</sequence>
<feature type="compositionally biased region" description="Polar residues" evidence="2">
    <location>
        <begin position="190"/>
        <end position="206"/>
    </location>
</feature>
<protein>
    <submittedName>
        <fullName evidence="3">Uncharacterized protein</fullName>
    </submittedName>
</protein>
<reference evidence="4" key="1">
    <citation type="journal article" date="2016" name="Genome Announc.">
        <title>Draft genome sequences of fungus Aspergillus calidoustus.</title>
        <authorList>
            <person name="Horn F."/>
            <person name="Linde J."/>
            <person name="Mattern D.J."/>
            <person name="Walther G."/>
            <person name="Guthke R."/>
            <person name="Scherlach K."/>
            <person name="Martin K."/>
            <person name="Brakhage A.A."/>
            <person name="Petzke L."/>
            <person name="Valiante V."/>
        </authorList>
    </citation>
    <scope>NUCLEOTIDE SEQUENCE [LARGE SCALE GENOMIC DNA]</scope>
    <source>
        <strain evidence="4">SF006504</strain>
    </source>
</reference>
<name>A0A0U5CME8_ASPCI</name>
<organism evidence="3 4">
    <name type="scientific">Aspergillus calidoustus</name>
    <dbReference type="NCBI Taxonomy" id="454130"/>
    <lineage>
        <taxon>Eukaryota</taxon>
        <taxon>Fungi</taxon>
        <taxon>Dikarya</taxon>
        <taxon>Ascomycota</taxon>
        <taxon>Pezizomycotina</taxon>
        <taxon>Eurotiomycetes</taxon>
        <taxon>Eurotiomycetidae</taxon>
        <taxon>Eurotiales</taxon>
        <taxon>Aspergillaceae</taxon>
        <taxon>Aspergillus</taxon>
        <taxon>Aspergillus subgen. Nidulantes</taxon>
    </lineage>
</organism>
<evidence type="ECO:0000313" key="3">
    <source>
        <dbReference type="EMBL" id="CEN59810.1"/>
    </source>
</evidence>
<dbReference type="OrthoDB" id="4504882at2759"/>
<dbReference type="EMBL" id="CDMC01000002">
    <property type="protein sequence ID" value="CEN59810.1"/>
    <property type="molecule type" value="Genomic_DNA"/>
</dbReference>
<evidence type="ECO:0000313" key="4">
    <source>
        <dbReference type="Proteomes" id="UP000054771"/>
    </source>
</evidence>
<feature type="compositionally biased region" description="Acidic residues" evidence="2">
    <location>
        <begin position="106"/>
        <end position="128"/>
    </location>
</feature>
<feature type="region of interest" description="Disordered" evidence="2">
    <location>
        <begin position="75"/>
        <end position="227"/>
    </location>
</feature>
<feature type="compositionally biased region" description="Basic and acidic residues" evidence="2">
    <location>
        <begin position="132"/>
        <end position="142"/>
    </location>
</feature>
<dbReference type="Proteomes" id="UP000054771">
    <property type="component" value="Unassembled WGS sequence"/>
</dbReference>
<accession>A0A0U5CME8</accession>
<feature type="coiled-coil region" evidence="1">
    <location>
        <begin position="227"/>
        <end position="293"/>
    </location>
</feature>
<proteinExistence type="predicted"/>